<dbReference type="GO" id="GO:0005524">
    <property type="term" value="F:ATP binding"/>
    <property type="evidence" value="ECO:0007669"/>
    <property type="project" value="UniProtKB-KW"/>
</dbReference>
<evidence type="ECO:0000259" key="9">
    <source>
        <dbReference type="PROSITE" id="PS50929"/>
    </source>
</evidence>
<comment type="caution">
    <text evidence="10">The sequence shown here is derived from an EMBL/GenBank/DDBJ whole genome shotgun (WGS) entry which is preliminary data.</text>
</comment>
<dbReference type="SUPFAM" id="SSF52540">
    <property type="entry name" value="P-loop containing nucleoside triphosphate hydrolases"/>
    <property type="match status" value="1"/>
</dbReference>
<keyword evidence="5 7" id="KW-1133">Transmembrane helix</keyword>
<dbReference type="InterPro" id="IPR003439">
    <property type="entry name" value="ABC_transporter-like_ATP-bd"/>
</dbReference>
<keyword evidence="6 7" id="KW-0472">Membrane</keyword>
<sequence length="596" mass="66453">MKSTGIIKKLFPLLNLYPWAIPVIIILGILTSLSEGLGISLFIPFLQSLEPGNSQSASGTFLGTILNRLFSDIPPSNRLLIIPLSIFGCVLLKNLLAYSSSLLSVWLYWRIGSQLVSKLFQQILSVSYSFLDSKQSGKLVNTLHTESWRACDAILILINIIINLSTVLVFVVFLMLTSWQLTFLVAVALLGISLIIQQVTRKTKKLGRQAVQANDRLVNRMIEGFYGMRVIRAFGREAYEYKRFEKLTNEVSLAAFKLAKLYTISGPLSEVLSVALLVCIMIIALQNKANLPTLLTFIFMLYRLQPSVRKLDSDRVNLIGLLASVEDVVSLLEIPEQQFIRTGNVYCHGLKRSLTFKSVGFRYNPTDKPALNGVSFSINKGKTTAIVGPSGAGKSTLIGLICRFYDVTEGEIYVDDYPLRELDLASWRNHIAIVSQDIYIFNTTVRDNIAYGRLDATEAEIINAAKQANAHEFINKLPEGYDTILGDRGVRLSGGQRQRIALARAIIRDPQIFILDEATNALDSVSENIIQEAINTFGQNRTVIIIAHRLSTIEQADKILVLQEGRVVEQGNFPQLLQMNGLFSQLYHLQYGGVEN</sequence>
<dbReference type="Proteomes" id="UP000031549">
    <property type="component" value="Unassembled WGS sequence"/>
</dbReference>
<dbReference type="InterPro" id="IPR003593">
    <property type="entry name" value="AAA+_ATPase"/>
</dbReference>
<gene>
    <name evidence="10" type="ORF">PI95_018895</name>
</gene>
<accession>A0A846HCQ1</accession>
<evidence type="ECO:0000313" key="11">
    <source>
        <dbReference type="Proteomes" id="UP000031549"/>
    </source>
</evidence>
<keyword evidence="3" id="KW-0547">Nucleotide-binding</keyword>
<dbReference type="Gene3D" id="1.20.1560.10">
    <property type="entry name" value="ABC transporter type 1, transmembrane domain"/>
    <property type="match status" value="1"/>
</dbReference>
<dbReference type="SUPFAM" id="SSF90123">
    <property type="entry name" value="ABC transporter transmembrane region"/>
    <property type="match status" value="1"/>
</dbReference>
<evidence type="ECO:0000256" key="5">
    <source>
        <dbReference type="ARBA" id="ARBA00022989"/>
    </source>
</evidence>
<comment type="subcellular location">
    <subcellularLocation>
        <location evidence="1">Cell membrane</location>
        <topology evidence="1">Multi-pass membrane protein</topology>
    </subcellularLocation>
</comment>
<evidence type="ECO:0000256" key="7">
    <source>
        <dbReference type="SAM" id="Phobius"/>
    </source>
</evidence>
<dbReference type="Gene3D" id="3.40.50.300">
    <property type="entry name" value="P-loop containing nucleotide triphosphate hydrolases"/>
    <property type="match status" value="1"/>
</dbReference>
<feature type="domain" description="ABC transmembrane type-1" evidence="9">
    <location>
        <begin position="23"/>
        <end position="311"/>
    </location>
</feature>
<evidence type="ECO:0000256" key="6">
    <source>
        <dbReference type="ARBA" id="ARBA00023136"/>
    </source>
</evidence>
<protein>
    <submittedName>
        <fullName evidence="10">ABC transporter ATP-binding protein</fullName>
    </submittedName>
</protein>
<feature type="transmembrane region" description="Helical" evidence="7">
    <location>
        <begin position="181"/>
        <end position="199"/>
    </location>
</feature>
<dbReference type="InterPro" id="IPR027417">
    <property type="entry name" value="P-loop_NTPase"/>
</dbReference>
<name>A0A846HCQ1_9CYAN</name>
<dbReference type="GO" id="GO:0005886">
    <property type="term" value="C:plasma membrane"/>
    <property type="evidence" value="ECO:0007669"/>
    <property type="project" value="UniProtKB-SubCell"/>
</dbReference>
<dbReference type="PANTHER" id="PTHR24221:SF654">
    <property type="entry name" value="ATP-BINDING CASSETTE SUB-FAMILY B MEMBER 6"/>
    <property type="match status" value="1"/>
</dbReference>
<dbReference type="Pfam" id="PF00664">
    <property type="entry name" value="ABC_membrane"/>
    <property type="match status" value="1"/>
</dbReference>
<dbReference type="GO" id="GO:0016887">
    <property type="term" value="F:ATP hydrolysis activity"/>
    <property type="evidence" value="ECO:0007669"/>
    <property type="project" value="InterPro"/>
</dbReference>
<keyword evidence="11" id="KW-1185">Reference proteome</keyword>
<feature type="transmembrane region" description="Helical" evidence="7">
    <location>
        <begin position="21"/>
        <end position="46"/>
    </location>
</feature>
<feature type="transmembrane region" description="Helical" evidence="7">
    <location>
        <begin position="153"/>
        <end position="175"/>
    </location>
</feature>
<keyword evidence="4 10" id="KW-0067">ATP-binding</keyword>
<dbReference type="InterPro" id="IPR036640">
    <property type="entry name" value="ABC1_TM_sf"/>
</dbReference>
<proteinExistence type="predicted"/>
<dbReference type="PROSITE" id="PS50893">
    <property type="entry name" value="ABC_TRANSPORTER_2"/>
    <property type="match status" value="1"/>
</dbReference>
<evidence type="ECO:0000259" key="8">
    <source>
        <dbReference type="PROSITE" id="PS50893"/>
    </source>
</evidence>
<dbReference type="InterPro" id="IPR011527">
    <property type="entry name" value="ABC1_TM_dom"/>
</dbReference>
<dbReference type="EMBL" id="JTCM02000045">
    <property type="protein sequence ID" value="NEU74569.1"/>
    <property type="molecule type" value="Genomic_DNA"/>
</dbReference>
<evidence type="ECO:0000256" key="4">
    <source>
        <dbReference type="ARBA" id="ARBA00022840"/>
    </source>
</evidence>
<feature type="transmembrane region" description="Helical" evidence="7">
    <location>
        <begin position="80"/>
        <end position="109"/>
    </location>
</feature>
<dbReference type="Pfam" id="PF00005">
    <property type="entry name" value="ABC_tran"/>
    <property type="match status" value="1"/>
</dbReference>
<dbReference type="PANTHER" id="PTHR24221">
    <property type="entry name" value="ATP-BINDING CASSETTE SUB-FAMILY B"/>
    <property type="match status" value="1"/>
</dbReference>
<evidence type="ECO:0000256" key="2">
    <source>
        <dbReference type="ARBA" id="ARBA00022692"/>
    </source>
</evidence>
<dbReference type="GO" id="GO:0034040">
    <property type="term" value="F:ATPase-coupled lipid transmembrane transporter activity"/>
    <property type="evidence" value="ECO:0007669"/>
    <property type="project" value="TreeGrafter"/>
</dbReference>
<dbReference type="RefSeq" id="WP_039754517.1">
    <property type="nucleotide sequence ID" value="NZ_JTCM02000045.1"/>
</dbReference>
<evidence type="ECO:0000313" key="10">
    <source>
        <dbReference type="EMBL" id="NEU74569.1"/>
    </source>
</evidence>
<keyword evidence="2 7" id="KW-0812">Transmembrane</keyword>
<dbReference type="PROSITE" id="PS50929">
    <property type="entry name" value="ABC_TM1F"/>
    <property type="match status" value="1"/>
</dbReference>
<evidence type="ECO:0000256" key="3">
    <source>
        <dbReference type="ARBA" id="ARBA00022741"/>
    </source>
</evidence>
<dbReference type="AlphaFoldDB" id="A0A846HCQ1"/>
<dbReference type="InterPro" id="IPR017871">
    <property type="entry name" value="ABC_transporter-like_CS"/>
</dbReference>
<feature type="transmembrane region" description="Helical" evidence="7">
    <location>
        <begin position="261"/>
        <end position="283"/>
    </location>
</feature>
<dbReference type="InterPro" id="IPR039421">
    <property type="entry name" value="Type_1_exporter"/>
</dbReference>
<dbReference type="FunFam" id="3.40.50.300:FF:000218">
    <property type="entry name" value="Multidrug ABC transporter ATP-binding protein"/>
    <property type="match status" value="1"/>
</dbReference>
<organism evidence="10 11">
    <name type="scientific">Hassallia byssoidea VB512170</name>
    <dbReference type="NCBI Taxonomy" id="1304833"/>
    <lineage>
        <taxon>Bacteria</taxon>
        <taxon>Bacillati</taxon>
        <taxon>Cyanobacteriota</taxon>
        <taxon>Cyanophyceae</taxon>
        <taxon>Nostocales</taxon>
        <taxon>Tolypothrichaceae</taxon>
        <taxon>Hassallia</taxon>
    </lineage>
</organism>
<evidence type="ECO:0000256" key="1">
    <source>
        <dbReference type="ARBA" id="ARBA00004651"/>
    </source>
</evidence>
<reference evidence="10 11" key="1">
    <citation type="journal article" date="2015" name="Genome Announc.">
        <title>Draft Genome Sequence of Cyanobacterium Hassallia byssoidea Strain VB512170, Isolated from Monuments in India.</title>
        <authorList>
            <person name="Singh D."/>
            <person name="Chandrababunaidu M.M."/>
            <person name="Panda A."/>
            <person name="Sen D."/>
            <person name="Bhattacharyya S."/>
            <person name="Adhikary S.P."/>
            <person name="Tripathy S."/>
        </authorList>
    </citation>
    <scope>NUCLEOTIDE SEQUENCE [LARGE SCALE GENOMIC DNA]</scope>
    <source>
        <strain evidence="10 11">VB512170</strain>
    </source>
</reference>
<dbReference type="GO" id="GO:0140359">
    <property type="term" value="F:ABC-type transporter activity"/>
    <property type="evidence" value="ECO:0007669"/>
    <property type="project" value="InterPro"/>
</dbReference>
<dbReference type="PROSITE" id="PS00211">
    <property type="entry name" value="ABC_TRANSPORTER_1"/>
    <property type="match status" value="1"/>
</dbReference>
<feature type="domain" description="ABC transporter" evidence="8">
    <location>
        <begin position="354"/>
        <end position="589"/>
    </location>
</feature>
<dbReference type="SMART" id="SM00382">
    <property type="entry name" value="AAA"/>
    <property type="match status" value="1"/>
</dbReference>